<reference evidence="2 3" key="1">
    <citation type="journal article" date="2013" name="Curr. Biol.">
        <title>The Genome of the Foraminiferan Reticulomyxa filosa.</title>
        <authorList>
            <person name="Glockner G."/>
            <person name="Hulsmann N."/>
            <person name="Schleicher M."/>
            <person name="Noegel A.A."/>
            <person name="Eichinger L."/>
            <person name="Gallinger C."/>
            <person name="Pawlowski J."/>
            <person name="Sierra R."/>
            <person name="Euteneuer U."/>
            <person name="Pillet L."/>
            <person name="Moustafa A."/>
            <person name="Platzer M."/>
            <person name="Groth M."/>
            <person name="Szafranski K."/>
            <person name="Schliwa M."/>
        </authorList>
    </citation>
    <scope>NUCLEOTIDE SEQUENCE [LARGE SCALE GENOMIC DNA]</scope>
</reference>
<name>X6M2F9_RETFI</name>
<feature type="compositionally biased region" description="Gly residues" evidence="1">
    <location>
        <begin position="83"/>
        <end position="103"/>
    </location>
</feature>
<feature type="compositionally biased region" description="Basic and acidic residues" evidence="1">
    <location>
        <begin position="60"/>
        <end position="82"/>
    </location>
</feature>
<sequence>MKKIKKRRRKHMIQERKNEYERATDELLQGAQQEKKKRKKQKKQQQVIKPQFSFPSASGRPERDSYRDDRGGRGRGGDRERGGGFGRGSGRGFGDSRGGFGSRGRGRRNDDSAEFDNRSGAPQPHRPQPQYRLKNDGNNAAASGQQHDQSLHPQAPTNT</sequence>
<keyword evidence="3" id="KW-1185">Reference proteome</keyword>
<evidence type="ECO:0000313" key="2">
    <source>
        <dbReference type="EMBL" id="ETO08353.1"/>
    </source>
</evidence>
<dbReference type="EMBL" id="ASPP01025118">
    <property type="protein sequence ID" value="ETO08353.1"/>
    <property type="molecule type" value="Genomic_DNA"/>
</dbReference>
<gene>
    <name evidence="2" type="ORF">RFI_29034</name>
</gene>
<protein>
    <submittedName>
        <fullName evidence="2">Uncharacterized protein</fullName>
    </submittedName>
</protein>
<evidence type="ECO:0000313" key="3">
    <source>
        <dbReference type="Proteomes" id="UP000023152"/>
    </source>
</evidence>
<feature type="compositionally biased region" description="Polar residues" evidence="1">
    <location>
        <begin position="136"/>
        <end position="159"/>
    </location>
</feature>
<dbReference type="AlphaFoldDB" id="X6M2F9"/>
<dbReference type="Proteomes" id="UP000023152">
    <property type="component" value="Unassembled WGS sequence"/>
</dbReference>
<feature type="compositionally biased region" description="Basic residues" evidence="1">
    <location>
        <begin position="1"/>
        <end position="11"/>
    </location>
</feature>
<evidence type="ECO:0000256" key="1">
    <source>
        <dbReference type="SAM" id="MobiDB-lite"/>
    </source>
</evidence>
<feature type="region of interest" description="Disordered" evidence="1">
    <location>
        <begin position="1"/>
        <end position="159"/>
    </location>
</feature>
<proteinExistence type="predicted"/>
<feature type="compositionally biased region" description="Basic and acidic residues" evidence="1">
    <location>
        <begin position="107"/>
        <end position="117"/>
    </location>
</feature>
<comment type="caution">
    <text evidence="2">The sequence shown here is derived from an EMBL/GenBank/DDBJ whole genome shotgun (WGS) entry which is preliminary data.</text>
</comment>
<feature type="compositionally biased region" description="Basic and acidic residues" evidence="1">
    <location>
        <begin position="12"/>
        <end position="25"/>
    </location>
</feature>
<accession>X6M2F9</accession>
<organism evidence="2 3">
    <name type="scientific">Reticulomyxa filosa</name>
    <dbReference type="NCBI Taxonomy" id="46433"/>
    <lineage>
        <taxon>Eukaryota</taxon>
        <taxon>Sar</taxon>
        <taxon>Rhizaria</taxon>
        <taxon>Retaria</taxon>
        <taxon>Foraminifera</taxon>
        <taxon>Monothalamids</taxon>
        <taxon>Reticulomyxidae</taxon>
        <taxon>Reticulomyxa</taxon>
    </lineage>
</organism>